<dbReference type="InterPro" id="IPR032879">
    <property type="entry name" value="FixG_C"/>
</dbReference>
<name>A0A4D7QS66_9HYPH</name>
<keyword evidence="7" id="KW-1133">Transmembrane helix</keyword>
<dbReference type="InterPro" id="IPR013783">
    <property type="entry name" value="Ig-like_fold"/>
</dbReference>
<feature type="transmembrane region" description="Helical" evidence="7">
    <location>
        <begin position="165"/>
        <end position="183"/>
    </location>
</feature>
<dbReference type="SUPFAM" id="SSF54862">
    <property type="entry name" value="4Fe-4S ferredoxins"/>
    <property type="match status" value="1"/>
</dbReference>
<evidence type="ECO:0000313" key="10">
    <source>
        <dbReference type="Proteomes" id="UP000298588"/>
    </source>
</evidence>
<dbReference type="GO" id="GO:0005886">
    <property type="term" value="C:plasma membrane"/>
    <property type="evidence" value="ECO:0007669"/>
    <property type="project" value="TreeGrafter"/>
</dbReference>
<evidence type="ECO:0000256" key="6">
    <source>
        <dbReference type="ARBA" id="ARBA00023014"/>
    </source>
</evidence>
<keyword evidence="7" id="KW-0812">Transmembrane</keyword>
<keyword evidence="10" id="KW-1185">Reference proteome</keyword>
<dbReference type="InterPro" id="IPR017896">
    <property type="entry name" value="4Fe4S_Fe-S-bd"/>
</dbReference>
<evidence type="ECO:0000256" key="2">
    <source>
        <dbReference type="ARBA" id="ARBA00022485"/>
    </source>
</evidence>
<dbReference type="Pfam" id="PF12801">
    <property type="entry name" value="Fer4_5"/>
    <property type="match status" value="1"/>
</dbReference>
<feature type="transmembrane region" description="Helical" evidence="7">
    <location>
        <begin position="41"/>
        <end position="60"/>
    </location>
</feature>
<dbReference type="InterPro" id="IPR017900">
    <property type="entry name" value="4Fe4S_Fe_S_CS"/>
</dbReference>
<keyword evidence="5" id="KW-0408">Iron</keyword>
<evidence type="ECO:0000256" key="1">
    <source>
        <dbReference type="ARBA" id="ARBA00022448"/>
    </source>
</evidence>
<dbReference type="Proteomes" id="UP000298588">
    <property type="component" value="Chromosome"/>
</dbReference>
<dbReference type="GO" id="GO:0046872">
    <property type="term" value="F:metal ion binding"/>
    <property type="evidence" value="ECO:0007669"/>
    <property type="project" value="UniProtKB-KW"/>
</dbReference>
<feature type="transmembrane region" description="Helical" evidence="7">
    <location>
        <begin position="91"/>
        <end position="112"/>
    </location>
</feature>
<dbReference type="GO" id="GO:0051539">
    <property type="term" value="F:4 iron, 4 sulfur cluster binding"/>
    <property type="evidence" value="ECO:0007669"/>
    <property type="project" value="UniProtKB-KW"/>
</dbReference>
<evidence type="ECO:0000313" key="9">
    <source>
        <dbReference type="EMBL" id="QCK88406.1"/>
    </source>
</evidence>
<dbReference type="Pfam" id="PF13746">
    <property type="entry name" value="Fer4_18"/>
    <property type="match status" value="1"/>
</dbReference>
<protein>
    <submittedName>
        <fullName evidence="9">Cytochrome c oxidase accessory protein CcoG</fullName>
    </submittedName>
</protein>
<evidence type="ECO:0000256" key="3">
    <source>
        <dbReference type="ARBA" id="ARBA00022723"/>
    </source>
</evidence>
<keyword evidence="2" id="KW-0004">4Fe-4S</keyword>
<dbReference type="InterPro" id="IPR014116">
    <property type="entry name" value="Cyt_c_oxidase_cbb3_FixG"/>
</dbReference>
<dbReference type="InterPro" id="IPR051684">
    <property type="entry name" value="Electron_Trans/Redox"/>
</dbReference>
<dbReference type="PROSITE" id="PS00198">
    <property type="entry name" value="4FE4S_FER_1"/>
    <property type="match status" value="1"/>
</dbReference>
<proteinExistence type="predicted"/>
<organism evidence="9 10">
    <name type="scientific">Phreatobacter aquaticus</name>
    <dbReference type="NCBI Taxonomy" id="2570229"/>
    <lineage>
        <taxon>Bacteria</taxon>
        <taxon>Pseudomonadati</taxon>
        <taxon>Pseudomonadota</taxon>
        <taxon>Alphaproteobacteria</taxon>
        <taxon>Hyphomicrobiales</taxon>
        <taxon>Phreatobacteraceae</taxon>
        <taxon>Phreatobacter</taxon>
    </lineage>
</organism>
<keyword evidence="6" id="KW-0411">Iron-sulfur</keyword>
<dbReference type="Pfam" id="PF11614">
    <property type="entry name" value="FixG_C"/>
    <property type="match status" value="1"/>
</dbReference>
<keyword evidence="3" id="KW-0479">Metal-binding</keyword>
<feature type="transmembrane region" description="Helical" evidence="7">
    <location>
        <begin position="349"/>
        <end position="367"/>
    </location>
</feature>
<dbReference type="PROSITE" id="PS51379">
    <property type="entry name" value="4FE4S_FER_2"/>
    <property type="match status" value="1"/>
</dbReference>
<dbReference type="EMBL" id="CP039865">
    <property type="protein sequence ID" value="QCK88406.1"/>
    <property type="molecule type" value="Genomic_DNA"/>
</dbReference>
<feature type="domain" description="4Fe-4S ferredoxin-type" evidence="8">
    <location>
        <begin position="264"/>
        <end position="294"/>
    </location>
</feature>
<dbReference type="AlphaFoldDB" id="A0A4D7QS66"/>
<evidence type="ECO:0000256" key="5">
    <source>
        <dbReference type="ARBA" id="ARBA00023004"/>
    </source>
</evidence>
<dbReference type="PANTHER" id="PTHR30176:SF3">
    <property type="entry name" value="FERREDOXIN-TYPE PROTEIN NAPH"/>
    <property type="match status" value="1"/>
</dbReference>
<keyword evidence="1" id="KW-0813">Transport</keyword>
<gene>
    <name evidence="9" type="primary">ccoG</name>
    <name evidence="9" type="ORF">E8L99_22915</name>
</gene>
<dbReference type="Gene3D" id="2.60.40.10">
    <property type="entry name" value="Immunoglobulins"/>
    <property type="match status" value="1"/>
</dbReference>
<dbReference type="PANTHER" id="PTHR30176">
    <property type="entry name" value="FERREDOXIN-TYPE PROTEIN NAPH"/>
    <property type="match status" value="1"/>
</dbReference>
<reference evidence="9 10" key="1">
    <citation type="submission" date="2019-04" db="EMBL/GenBank/DDBJ databases">
        <title>Phreatobacter aquaticus sp. nov.</title>
        <authorList>
            <person name="Choi A."/>
            <person name="Baek K."/>
        </authorList>
    </citation>
    <scope>NUCLEOTIDE SEQUENCE [LARGE SCALE GENOMIC DNA]</scope>
    <source>
        <strain evidence="9 10">NMCR1094</strain>
    </source>
</reference>
<evidence type="ECO:0000256" key="7">
    <source>
        <dbReference type="SAM" id="Phobius"/>
    </source>
</evidence>
<dbReference type="NCBIfam" id="TIGR02745">
    <property type="entry name" value="ccoG_rdxA_fixG"/>
    <property type="match status" value="1"/>
</dbReference>
<keyword evidence="4" id="KW-0249">Electron transport</keyword>
<evidence type="ECO:0000259" key="8">
    <source>
        <dbReference type="PROSITE" id="PS51379"/>
    </source>
</evidence>
<feature type="transmembrane region" description="Helical" evidence="7">
    <location>
        <begin position="195"/>
        <end position="216"/>
    </location>
</feature>
<dbReference type="RefSeq" id="WP_137101732.1">
    <property type="nucleotide sequence ID" value="NZ_CP039865.1"/>
</dbReference>
<evidence type="ECO:0000256" key="4">
    <source>
        <dbReference type="ARBA" id="ARBA00022982"/>
    </source>
</evidence>
<dbReference type="OrthoDB" id="9811700at2"/>
<dbReference type="KEGG" id="paqt:E8L99_22915"/>
<sequence length="487" mass="54722">MRDAPNQSAPFSDPTEDEPLYESRRQIYQQSVSGRLRTIKWAVLFVCLGIYYFLPFLRWYRGPNLPDQAVLVDIAHNRFYFFFIEIWPQEIYFFTGLLVLAALILFLMNAVAGRVWCGYLCPQTVWTDLFMTVERWIEGERRERIIADSKPMTAALFARKTLKHFVWLMIAWWTGGAWVLYFADAPTLVRDLATLQAPMVAYVWIGILTFTTYALAGLMREQVCLYMCPWPRIQAALTDEYALNVTYRYDRGEPRMSVKAAAKARESAEPAGDCVDCKQCVVVCPTGVDIRDGSQLGCIQCGLCIDACNSVMSKVNRPLGLIAYDNEVNIHRRAAGEEETYPVIRPRTLVYVGLIAVIGAVMLYGLLTRTFTDLSVLHDRNPLFVTLSDGSIRNSYTVRVLNKRAQNRLFVLAVDGPPLATATAVGVALTSGDWPVIDIGPDASREVIVHVTAPHGAQLPASGPVTFRLTELGTGERVNVRDHFIAR</sequence>
<accession>A0A4D7QS66</accession>
<keyword evidence="7" id="KW-0472">Membrane</keyword>